<sequence>MTATIEQNKAIVRRFNKEIIEEGNPQSFQEIVDPAFVNHTAAKGMDKGPAGLIYTFENILRPAFSDLKVTIYEQVGEGDKVTTRKTISGIHTGTFMGVPATHQPVAIHVMDMVTIKDGKYYEHWGVNTMMALAAELKTLHTDNK</sequence>
<dbReference type="Proteomes" id="UP000199045">
    <property type="component" value="Unassembled WGS sequence"/>
</dbReference>
<name>A0A1G7MM30_CHIFI</name>
<reference evidence="1 2" key="1">
    <citation type="submission" date="2016-10" db="EMBL/GenBank/DDBJ databases">
        <authorList>
            <person name="de Groot N.N."/>
        </authorList>
    </citation>
    <scope>NUCLEOTIDE SEQUENCE [LARGE SCALE GENOMIC DNA]</scope>
    <source>
        <strain evidence="1 2">DSM 527</strain>
    </source>
</reference>
<dbReference type="Pfam" id="PF07366">
    <property type="entry name" value="SnoaL"/>
    <property type="match status" value="1"/>
</dbReference>
<gene>
    <name evidence="1" type="ORF">SAMN04488121_102489</name>
</gene>
<organism evidence="1 2">
    <name type="scientific">Chitinophaga filiformis</name>
    <name type="common">Myxococcus filiformis</name>
    <name type="synonym">Flexibacter filiformis</name>
    <dbReference type="NCBI Taxonomy" id="104663"/>
    <lineage>
        <taxon>Bacteria</taxon>
        <taxon>Pseudomonadati</taxon>
        <taxon>Bacteroidota</taxon>
        <taxon>Chitinophagia</taxon>
        <taxon>Chitinophagales</taxon>
        <taxon>Chitinophagaceae</taxon>
        <taxon>Chitinophaga</taxon>
    </lineage>
</organism>
<dbReference type="EMBL" id="FNBN01000002">
    <property type="protein sequence ID" value="SDF62754.1"/>
    <property type="molecule type" value="Genomic_DNA"/>
</dbReference>
<proteinExistence type="predicted"/>
<accession>A0A1G7MM30</accession>
<dbReference type="GO" id="GO:0030638">
    <property type="term" value="P:polyketide metabolic process"/>
    <property type="evidence" value="ECO:0007669"/>
    <property type="project" value="InterPro"/>
</dbReference>
<dbReference type="Gene3D" id="3.10.450.50">
    <property type="match status" value="1"/>
</dbReference>
<dbReference type="STRING" id="104663.SAMN04488121_102489"/>
<dbReference type="OrthoDB" id="7876517at2"/>
<evidence type="ECO:0000313" key="2">
    <source>
        <dbReference type="Proteomes" id="UP000199045"/>
    </source>
</evidence>
<dbReference type="InterPro" id="IPR032710">
    <property type="entry name" value="NTF2-like_dom_sf"/>
</dbReference>
<dbReference type="PANTHER" id="PTHR38436">
    <property type="entry name" value="POLYKETIDE CYCLASE SNOAL-LIKE DOMAIN"/>
    <property type="match status" value="1"/>
</dbReference>
<dbReference type="SUPFAM" id="SSF54427">
    <property type="entry name" value="NTF2-like"/>
    <property type="match status" value="1"/>
</dbReference>
<dbReference type="RefSeq" id="WP_089830889.1">
    <property type="nucleotide sequence ID" value="NZ_FNBN01000002.1"/>
</dbReference>
<dbReference type="InterPro" id="IPR009959">
    <property type="entry name" value="Cyclase_SnoaL-like"/>
</dbReference>
<dbReference type="AlphaFoldDB" id="A0A1G7MM30"/>
<dbReference type="PANTHER" id="PTHR38436:SF1">
    <property type="entry name" value="ESTER CYCLASE"/>
    <property type="match status" value="1"/>
</dbReference>
<evidence type="ECO:0000313" key="1">
    <source>
        <dbReference type="EMBL" id="SDF62754.1"/>
    </source>
</evidence>
<protein>
    <submittedName>
        <fullName evidence="1">SnoaL-like polyketide cyclase</fullName>
    </submittedName>
</protein>